<name>A0ABD1TX84_9LAMI</name>
<evidence type="ECO:0000256" key="2">
    <source>
        <dbReference type="ARBA" id="ARBA00022777"/>
    </source>
</evidence>
<protein>
    <submittedName>
        <fullName evidence="3">Bifunctional fucokinase/fucose pyrophosphorylase</fullName>
    </submittedName>
</protein>
<dbReference type="InterPro" id="IPR052203">
    <property type="entry name" value="GHMP_Kinase-Related"/>
</dbReference>
<dbReference type="AlphaFoldDB" id="A0ABD1TX84"/>
<evidence type="ECO:0000313" key="4">
    <source>
        <dbReference type="Proteomes" id="UP001604336"/>
    </source>
</evidence>
<keyword evidence="2" id="KW-0418">Kinase</keyword>
<dbReference type="GO" id="GO:0016301">
    <property type="term" value="F:kinase activity"/>
    <property type="evidence" value="ECO:0007669"/>
    <property type="project" value="UniProtKB-KW"/>
</dbReference>
<dbReference type="EMBL" id="JBFOLK010000004">
    <property type="protein sequence ID" value="KAL2517349.1"/>
    <property type="molecule type" value="Genomic_DNA"/>
</dbReference>
<dbReference type="PANTHER" id="PTHR32463:SF0">
    <property type="entry name" value="L-FUCOSE KINASE"/>
    <property type="match status" value="1"/>
</dbReference>
<comment type="caution">
    <text evidence="3">The sequence shown here is derived from an EMBL/GenBank/DDBJ whole genome shotgun (WGS) entry which is preliminary data.</text>
</comment>
<evidence type="ECO:0000256" key="1">
    <source>
        <dbReference type="ARBA" id="ARBA00022679"/>
    </source>
</evidence>
<gene>
    <name evidence="3" type="ORF">Adt_13596</name>
</gene>
<proteinExistence type="predicted"/>
<sequence>MVLPEDSACIVTISITLDIASNHGVIVASKSGFPDEKYDLLFLHFGTSSEVLDHLSGTGSGLVGRRHMCSIPATIVNSFRFMLQDRHCLWEISLVGCTERVIVYCGLHGNGGGWLGC</sequence>
<keyword evidence="1" id="KW-0808">Transferase</keyword>
<dbReference type="PANTHER" id="PTHR32463">
    <property type="entry name" value="L-FUCOSE KINASE"/>
    <property type="match status" value="1"/>
</dbReference>
<reference evidence="4" key="1">
    <citation type="submission" date="2024-07" db="EMBL/GenBank/DDBJ databases">
        <title>Two chromosome-level genome assemblies of Korean endemic species Abeliophyllum distichum and Forsythia ovata (Oleaceae).</title>
        <authorList>
            <person name="Jang H."/>
        </authorList>
    </citation>
    <scope>NUCLEOTIDE SEQUENCE [LARGE SCALE GENOMIC DNA]</scope>
</reference>
<organism evidence="3 4">
    <name type="scientific">Abeliophyllum distichum</name>
    <dbReference type="NCBI Taxonomy" id="126358"/>
    <lineage>
        <taxon>Eukaryota</taxon>
        <taxon>Viridiplantae</taxon>
        <taxon>Streptophyta</taxon>
        <taxon>Embryophyta</taxon>
        <taxon>Tracheophyta</taxon>
        <taxon>Spermatophyta</taxon>
        <taxon>Magnoliopsida</taxon>
        <taxon>eudicotyledons</taxon>
        <taxon>Gunneridae</taxon>
        <taxon>Pentapetalae</taxon>
        <taxon>asterids</taxon>
        <taxon>lamiids</taxon>
        <taxon>Lamiales</taxon>
        <taxon>Oleaceae</taxon>
        <taxon>Forsythieae</taxon>
        <taxon>Abeliophyllum</taxon>
    </lineage>
</organism>
<evidence type="ECO:0000313" key="3">
    <source>
        <dbReference type="EMBL" id="KAL2517349.1"/>
    </source>
</evidence>
<accession>A0ABD1TX84</accession>
<keyword evidence="4" id="KW-1185">Reference proteome</keyword>
<dbReference type="Proteomes" id="UP001604336">
    <property type="component" value="Unassembled WGS sequence"/>
</dbReference>